<keyword evidence="5" id="KW-0045">Antibiotic biosynthesis</keyword>
<reference evidence="12" key="1">
    <citation type="submission" date="2016-06" db="EMBL/GenBank/DDBJ databases">
        <authorList>
            <person name="Varghese N."/>
            <person name="Submissions Spin"/>
        </authorList>
    </citation>
    <scope>NUCLEOTIDE SEQUENCE [LARGE SCALE GENOMIC DNA]</scope>
    <source>
        <strain evidence="12">DSM 45794</strain>
    </source>
</reference>
<evidence type="ECO:0000256" key="2">
    <source>
        <dbReference type="ARBA" id="ARBA00022450"/>
    </source>
</evidence>
<dbReference type="SUPFAM" id="SSF53474">
    <property type="entry name" value="alpha/beta-Hydrolases"/>
    <property type="match status" value="1"/>
</dbReference>
<keyword evidence="2" id="KW-0596">Phosphopantetheine</keyword>
<dbReference type="GO" id="GO:0031177">
    <property type="term" value="F:phosphopantetheine binding"/>
    <property type="evidence" value="ECO:0007669"/>
    <property type="project" value="InterPro"/>
</dbReference>
<comment type="cofactor">
    <cofactor evidence="1">
        <name>pantetheine 4'-phosphate</name>
        <dbReference type="ChEBI" id="CHEBI:47942"/>
    </cofactor>
</comment>
<dbReference type="Gene3D" id="1.10.1200.10">
    <property type="entry name" value="ACP-like"/>
    <property type="match status" value="1"/>
</dbReference>
<dbReference type="InterPro" id="IPR036736">
    <property type="entry name" value="ACP-like_sf"/>
</dbReference>
<evidence type="ECO:0000256" key="5">
    <source>
        <dbReference type="ARBA" id="ARBA00023194"/>
    </source>
</evidence>
<dbReference type="STRING" id="946078.GA0070622_3880"/>
<dbReference type="Pfam" id="PF00550">
    <property type="entry name" value="PP-binding"/>
    <property type="match status" value="1"/>
</dbReference>
<dbReference type="InterPro" id="IPR020841">
    <property type="entry name" value="PKS_Beta-ketoAc_synthase_dom"/>
</dbReference>
<keyword evidence="4 11" id="KW-0808">Transferase</keyword>
<dbReference type="PANTHER" id="PTHR43775">
    <property type="entry name" value="FATTY ACID SYNTHASE"/>
    <property type="match status" value="1"/>
</dbReference>
<evidence type="ECO:0000256" key="8">
    <source>
        <dbReference type="SAM" id="MobiDB-lite"/>
    </source>
</evidence>
<dbReference type="FunFam" id="3.40.47.10:FF:000019">
    <property type="entry name" value="Polyketide synthase type I"/>
    <property type="match status" value="1"/>
</dbReference>
<dbReference type="Gene3D" id="3.40.47.10">
    <property type="match status" value="1"/>
</dbReference>
<dbReference type="InterPro" id="IPR020802">
    <property type="entry name" value="TesA-like"/>
</dbReference>
<dbReference type="InterPro" id="IPR041618">
    <property type="entry name" value="PKS_DE"/>
</dbReference>
<dbReference type="InterPro" id="IPR014031">
    <property type="entry name" value="Ketoacyl_synth_C"/>
</dbReference>
<dbReference type="Pfam" id="PF00109">
    <property type="entry name" value="ketoacyl-synt"/>
    <property type="match status" value="1"/>
</dbReference>
<dbReference type="SUPFAM" id="SSF47336">
    <property type="entry name" value="ACP-like"/>
    <property type="match status" value="1"/>
</dbReference>
<feature type="domain" description="Carrier" evidence="9">
    <location>
        <begin position="1539"/>
        <end position="1614"/>
    </location>
</feature>
<dbReference type="InterPro" id="IPR014030">
    <property type="entry name" value="Ketoacyl_synth_N"/>
</dbReference>
<dbReference type="Pfam" id="PF08659">
    <property type="entry name" value="KR"/>
    <property type="match status" value="1"/>
</dbReference>
<keyword evidence="12" id="KW-1185">Reference proteome</keyword>
<evidence type="ECO:0000256" key="7">
    <source>
        <dbReference type="ARBA" id="ARBA00023315"/>
    </source>
</evidence>
<evidence type="ECO:0000256" key="6">
    <source>
        <dbReference type="ARBA" id="ARBA00023268"/>
    </source>
</evidence>
<dbReference type="CDD" id="cd00833">
    <property type="entry name" value="PKS"/>
    <property type="match status" value="1"/>
</dbReference>
<dbReference type="SUPFAM" id="SSF55048">
    <property type="entry name" value="Probable ACP-binding domain of malonyl-CoA ACP transacylase"/>
    <property type="match status" value="1"/>
</dbReference>
<dbReference type="SUPFAM" id="SSF52151">
    <property type="entry name" value="FabD/lysophospholipase-like"/>
    <property type="match status" value="1"/>
</dbReference>
<dbReference type="Gene3D" id="3.40.366.10">
    <property type="entry name" value="Malonyl-Coenzyme A Acyl Carrier Protein, domain 2"/>
    <property type="match status" value="1"/>
</dbReference>
<dbReference type="PANTHER" id="PTHR43775:SF51">
    <property type="entry name" value="INACTIVE PHENOLPHTHIOCEROL SYNTHESIS POLYKETIDE SYNTHASE TYPE I PKS1-RELATED"/>
    <property type="match status" value="1"/>
</dbReference>
<sequence>MSVSLDEVVGALRASLLDNQKLRQQNQHLTDRLTEPVAIIGMSCRFPGGVRSPDQLWELVDAGRDAMAPFPADRGWDLDALYDTDPTSRGTSYVRDGGFLPDAGHFDPAFFGISPREALAMDPQQRLLLETAWEAFESAGVDPTGLRGAPTGVYAATSSQGDYAALLTGVGGGVEGYLGTGSAAAVASGRIAYALGLEGPAVTVDTACSSSLVALHLACQALRLGECTLALAGGVSVMATPTVFVEFSRQRGLSTDGRCKSFAAAADGTGWSEGVGMLLVERLSDARRHGHPVLAVVRGTAVNQDGASSGLTAPNGPAQRRVIRAALANAGLTAAEVDVVEAHGTGTTLGDPIEAQALLATYGQDRDTPLLLGSVKSNIGHTQAAAGVAGIIKMVLAMRHGRLPATLHVDRPTPHVDWSAGAVELLTDARPWPATDRPRRAGVSAFGVSGTNAHAVLEQAPPDAPAAPADAGPGGSATHAGQVRPDGAHTAPPAPWLVSARSAPALAGQARRLLDHLAAHPDLRPADVAYSLLTTRAALPHRAAVTGDDAAALRAGLRAVAEDRPAPGVVRGVARPAGKLAVLFPGQGAQRPGMGADLHRRFPAFAAAFDEVAAELDRHLSRPLREVVFAGPDTAEATLLDRTEFTQPALFAYQVAAYRLVTAWGVRPAHLLGHSVGELAAAHVAGVLSLPDAATLVAARARLMQALPAGGAMLAVRASAAEVAPLLDHRVALAAVNGPESVVLSGDEDAVLAAGEQLAARGRRTRRLRVGHAFHSARMDDVLAEFRVVAEKLTWHPPTVPIVSDRTGEPLTAAQATDPCYWVEHVRDTVRFQPAVATLAAAGTGTYLDLGPDAALTALARECLPDVEPAAFVPAARREMSEPAALLAAVAAVDLRGAGVRWPALFADTDATRVDLPTYAFQHERFWPDPIRFDLAPRPADPADGEFWAAADRGDPAALAALLGLDDDAAGALEELLPALSGYRDRRRRAATLDGLRYRIGWTPADPPTGVPPGGPCLVVGPPGDLLTAVTEAVRAEGLDPVPVPAGADPGAALRDRLVEVTPTRVVLLATPTGAAGDGAASAGVAGDGVTSAGAAGDGVTSAGAAGDGAMSTAPGTDALAGTIAVVRALTEAGVTAPLWCVTRGAVATGAGDPAPDPAAATVWGLGRVLALEHPRLWGGLLDLPAGAEATAADPAPATPGSDLALLARVVAGDGAEDQLAVRAGGLRARRLERAPAAPERPWRPDGAVLVHGDAPVRRAHLLPRLADAGATHLLLVGPAVPDTDAPTGVDVTVVDGVEALPAALERLAAAGTPVRTVLHVADAGGAGEPVAAADPHRVADRVGAQLAAVARLDAACAGHAVDEFLVFVSTAATWGGGGAAVAAATGAGLAALAARRRAGGRPATTVAWAPWSGETADPEQLRRRGVRPLDPETALDALARVAAGRNGDPDTDGGGDLLTVGGNAHLGTDGGRDEIAVADIDWPAFVPAFTAVRPAPLLRGVSDAVAGTDAAAPAAGPSDPARALRDRLAAVPAGDRLPILLDLVRAQAATVLGHAGPGAVEPDRDFLELGFDSLTALELRDALRQETGVELSATLLFDHPTPDALAGHLLGLILGDGAGAAPADAATPEGAGGLLGGLFRQPKARADAAGYAELLVKLAQFRPSFTSPAELTRPAGILRLAEGPATPVVCCCTMSLLSGAHEYARLAAGMRGRRNVWALPNPGFGVGEELPADLDALLRVHADTVLRAVGPGAFVLAGHSGGAMVANLLAAELDRQGRAPAAVVLMDTYPPGSEVLGGWTSQLLDGMVERDSAYTPMDDHRATAWAGYLPLFLDWRPAPMSAATLLVRASEPLGEWTGEPDGWRSVWPYPHETRDAAGDHFTMVGERGPELAVTVDGWLAERGL</sequence>
<dbReference type="InterPro" id="IPR015083">
    <property type="entry name" value="NorB/c/GfsB-D-like_docking"/>
</dbReference>
<dbReference type="InterPro" id="IPR050091">
    <property type="entry name" value="PKS_NRPS_Biosynth_Enz"/>
</dbReference>
<dbReference type="GO" id="GO:0004312">
    <property type="term" value="F:fatty acid synthase activity"/>
    <property type="evidence" value="ECO:0007669"/>
    <property type="project" value="TreeGrafter"/>
</dbReference>
<name>A0A1A9BBH1_9ACTN</name>
<dbReference type="PROSITE" id="PS50075">
    <property type="entry name" value="CARRIER"/>
    <property type="match status" value="1"/>
</dbReference>
<dbReference type="OrthoDB" id="3406074at2"/>
<dbReference type="NCBIfam" id="NF045894">
    <property type="entry name" value="PKS_plus_SDR"/>
    <property type="match status" value="1"/>
</dbReference>
<keyword evidence="3" id="KW-0597">Phosphoprotein</keyword>
<dbReference type="SUPFAM" id="SSF51735">
    <property type="entry name" value="NAD(P)-binding Rossmann-fold domains"/>
    <property type="match status" value="2"/>
</dbReference>
<dbReference type="SMART" id="SM00824">
    <property type="entry name" value="PKS_TE"/>
    <property type="match status" value="1"/>
</dbReference>
<dbReference type="Gene3D" id="3.40.50.1820">
    <property type="entry name" value="alpha/beta hydrolase"/>
    <property type="match status" value="1"/>
</dbReference>
<evidence type="ECO:0000256" key="1">
    <source>
        <dbReference type="ARBA" id="ARBA00001957"/>
    </source>
</evidence>
<dbReference type="Gene3D" id="3.40.50.720">
    <property type="entry name" value="NAD(P)-binding Rossmann-like Domain"/>
    <property type="match status" value="1"/>
</dbReference>
<dbReference type="Proteomes" id="UP000199558">
    <property type="component" value="Unassembled WGS sequence"/>
</dbReference>
<dbReference type="PROSITE" id="PS00012">
    <property type="entry name" value="PHOSPHOPANTETHEINE"/>
    <property type="match status" value="1"/>
</dbReference>
<dbReference type="SMART" id="SM00823">
    <property type="entry name" value="PKS_PP"/>
    <property type="match status" value="1"/>
</dbReference>
<dbReference type="SMART" id="SM00827">
    <property type="entry name" value="PKS_AT"/>
    <property type="match status" value="1"/>
</dbReference>
<dbReference type="EMBL" id="FLRH01000003">
    <property type="protein sequence ID" value="SBT66850.1"/>
    <property type="molecule type" value="Genomic_DNA"/>
</dbReference>
<dbReference type="InterPro" id="IPR001031">
    <property type="entry name" value="Thioesterase"/>
</dbReference>
<organism evidence="11 12">
    <name type="scientific">Micromonospora sediminicola</name>
    <dbReference type="NCBI Taxonomy" id="946078"/>
    <lineage>
        <taxon>Bacteria</taxon>
        <taxon>Bacillati</taxon>
        <taxon>Actinomycetota</taxon>
        <taxon>Actinomycetes</taxon>
        <taxon>Micromonosporales</taxon>
        <taxon>Micromonosporaceae</taxon>
        <taxon>Micromonospora</taxon>
    </lineage>
</organism>
<dbReference type="GO" id="GO:0004315">
    <property type="term" value="F:3-oxoacyl-[acyl-carrier-protein] synthase activity"/>
    <property type="evidence" value="ECO:0007669"/>
    <property type="project" value="InterPro"/>
</dbReference>
<dbReference type="Pfam" id="PF22621">
    <property type="entry name" value="CurL-like_PKS_C"/>
    <property type="match status" value="1"/>
</dbReference>
<dbReference type="InterPro" id="IPR013968">
    <property type="entry name" value="PKS_KR"/>
</dbReference>
<dbReference type="PROSITE" id="PS00606">
    <property type="entry name" value="KS3_1"/>
    <property type="match status" value="1"/>
</dbReference>
<dbReference type="InterPro" id="IPR016036">
    <property type="entry name" value="Malonyl_transacylase_ACP-bd"/>
</dbReference>
<dbReference type="InterPro" id="IPR006162">
    <property type="entry name" value="Ppantetheine_attach_site"/>
</dbReference>
<dbReference type="PROSITE" id="PS52004">
    <property type="entry name" value="KS3_2"/>
    <property type="match status" value="1"/>
</dbReference>
<dbReference type="Pfam" id="PF18369">
    <property type="entry name" value="PKS_DE"/>
    <property type="match status" value="1"/>
</dbReference>
<dbReference type="InterPro" id="IPR016039">
    <property type="entry name" value="Thiolase-like"/>
</dbReference>
<dbReference type="InterPro" id="IPR057326">
    <property type="entry name" value="KR_dom"/>
</dbReference>
<dbReference type="Pfam" id="PF08990">
    <property type="entry name" value="Docking"/>
    <property type="match status" value="1"/>
</dbReference>
<dbReference type="Gene3D" id="3.30.70.3290">
    <property type="match status" value="1"/>
</dbReference>
<evidence type="ECO:0000259" key="10">
    <source>
        <dbReference type="PROSITE" id="PS52004"/>
    </source>
</evidence>
<evidence type="ECO:0000259" key="9">
    <source>
        <dbReference type="PROSITE" id="PS50075"/>
    </source>
</evidence>
<evidence type="ECO:0000313" key="12">
    <source>
        <dbReference type="Proteomes" id="UP000199558"/>
    </source>
</evidence>
<dbReference type="RefSeq" id="WP_091574839.1">
    <property type="nucleotide sequence ID" value="NZ_FLRH01000003.1"/>
</dbReference>
<evidence type="ECO:0000256" key="3">
    <source>
        <dbReference type="ARBA" id="ARBA00022553"/>
    </source>
</evidence>
<feature type="region of interest" description="Disordered" evidence="8">
    <location>
        <begin position="461"/>
        <end position="495"/>
    </location>
</feature>
<dbReference type="InterPro" id="IPR014043">
    <property type="entry name" value="Acyl_transferase_dom"/>
</dbReference>
<dbReference type="Gene3D" id="6.10.140.1830">
    <property type="match status" value="1"/>
</dbReference>
<dbReference type="CDD" id="cd08952">
    <property type="entry name" value="KR_1_SDR_x"/>
    <property type="match status" value="1"/>
</dbReference>
<feature type="domain" description="Ketosynthase family 3 (KS3)" evidence="10">
    <location>
        <begin position="34"/>
        <end position="459"/>
    </location>
</feature>
<dbReference type="InterPro" id="IPR009081">
    <property type="entry name" value="PP-bd_ACP"/>
</dbReference>
<proteinExistence type="predicted"/>
<dbReference type="Pfam" id="PF00698">
    <property type="entry name" value="Acyl_transf_1"/>
    <property type="match status" value="1"/>
</dbReference>
<dbReference type="InterPro" id="IPR020806">
    <property type="entry name" value="PKS_PP-bd"/>
</dbReference>
<dbReference type="InterPro" id="IPR029058">
    <property type="entry name" value="AB_hydrolase_fold"/>
</dbReference>
<dbReference type="InterPro" id="IPR016035">
    <property type="entry name" value="Acyl_Trfase/lysoPLipase"/>
</dbReference>
<dbReference type="SUPFAM" id="SSF53901">
    <property type="entry name" value="Thiolase-like"/>
    <property type="match status" value="1"/>
</dbReference>
<dbReference type="InterPro" id="IPR001227">
    <property type="entry name" value="Ac_transferase_dom_sf"/>
</dbReference>
<dbReference type="InterPro" id="IPR036291">
    <property type="entry name" value="NAD(P)-bd_dom_sf"/>
</dbReference>
<gene>
    <name evidence="11" type="ORF">GA0070622_3880</name>
</gene>
<dbReference type="Pfam" id="PF02801">
    <property type="entry name" value="Ketoacyl-synt_C"/>
    <property type="match status" value="1"/>
</dbReference>
<dbReference type="Pfam" id="PF00975">
    <property type="entry name" value="Thioesterase"/>
    <property type="match status" value="1"/>
</dbReference>
<keyword evidence="7" id="KW-0012">Acyltransferase</keyword>
<dbReference type="SMART" id="SM00825">
    <property type="entry name" value="PKS_KS"/>
    <property type="match status" value="1"/>
</dbReference>
<dbReference type="SMART" id="SM01294">
    <property type="entry name" value="PKS_PP_betabranch"/>
    <property type="match status" value="1"/>
</dbReference>
<dbReference type="InterPro" id="IPR018201">
    <property type="entry name" value="Ketoacyl_synth_AS"/>
</dbReference>
<dbReference type="SMART" id="SM00822">
    <property type="entry name" value="PKS_KR"/>
    <property type="match status" value="1"/>
</dbReference>
<dbReference type="GO" id="GO:0033068">
    <property type="term" value="P:macrolide biosynthetic process"/>
    <property type="evidence" value="ECO:0007669"/>
    <property type="project" value="UniProtKB-ARBA"/>
</dbReference>
<keyword evidence="6" id="KW-0511">Multifunctional enzyme</keyword>
<evidence type="ECO:0000313" key="11">
    <source>
        <dbReference type="EMBL" id="SBT66850.1"/>
    </source>
</evidence>
<protein>
    <submittedName>
        <fullName evidence="11">Acyl transferase domain-containing protein</fullName>
    </submittedName>
</protein>
<evidence type="ECO:0000256" key="4">
    <source>
        <dbReference type="ARBA" id="ARBA00022679"/>
    </source>
</evidence>
<dbReference type="GO" id="GO:0006633">
    <property type="term" value="P:fatty acid biosynthetic process"/>
    <property type="evidence" value="ECO:0007669"/>
    <property type="project" value="InterPro"/>
</dbReference>
<dbReference type="FunFam" id="1.10.1200.10:FF:000007">
    <property type="entry name" value="Probable polyketide synthase pks17"/>
    <property type="match status" value="1"/>
</dbReference>
<accession>A0A1A9BBH1</accession>